<dbReference type="InterPro" id="IPR050219">
    <property type="entry name" value="DnaG_primase"/>
</dbReference>
<dbReference type="InterPro" id="IPR037068">
    <property type="entry name" value="DNA_primase_core_N_sf"/>
</dbReference>
<evidence type="ECO:0000256" key="7">
    <source>
        <dbReference type="ARBA" id="ARBA00022771"/>
    </source>
</evidence>
<dbReference type="Gene3D" id="3.90.580.10">
    <property type="entry name" value="Zinc finger, CHC2-type domain"/>
    <property type="match status" value="1"/>
</dbReference>
<evidence type="ECO:0000256" key="9">
    <source>
        <dbReference type="ARBA" id="ARBA00022842"/>
    </source>
</evidence>
<dbReference type="InterPro" id="IPR034151">
    <property type="entry name" value="TOPRIM_DnaG_bac"/>
</dbReference>
<keyword evidence="6" id="KW-0479">Metal-binding</keyword>
<dbReference type="GO" id="GO:1990077">
    <property type="term" value="C:primosome complex"/>
    <property type="evidence" value="ECO:0007669"/>
    <property type="project" value="UniProtKB-KW"/>
</dbReference>
<dbReference type="SUPFAM" id="SSF56731">
    <property type="entry name" value="DNA primase core"/>
    <property type="match status" value="1"/>
</dbReference>
<evidence type="ECO:0000256" key="1">
    <source>
        <dbReference type="ARBA" id="ARBA00022478"/>
    </source>
</evidence>
<dbReference type="EMBL" id="CDOL01000283">
    <property type="protein sequence ID" value="CEN54439.1"/>
    <property type="molecule type" value="Genomic_DNA"/>
</dbReference>
<proteinExistence type="predicted"/>
<sequence>MARISEKTIDKIYEVPLTEAIGKIYNDTSYKINGNIAKGNSPFNSERTSSFSVINSKGIWKDFSSGKGGNNFISFVMEYKKVDYPEAVKICAEALHITVEYEEETEVAKQKREEKQTALQLLDKTAKLFQNNFNSPSFGGGQGEAWWKQYMLERGFTEETLQSFQIGYALHGQLYEIFKEQGVVTLAEEVSLLNKDASGNYYSVFRDRIMFPICDLRGHCVGFGGRVNPQYVQKCESEGKKAPAKYLNSAENPYFNKSKLLYGLHLARKSMLDTKEVYLVEGYTDVMRMHQIGLLQTIAPMGTALTDEQISIIKKHCNKVILFRDFDPAGQQAAFRDMQLLLKAGLFVEILPNPSEGGAKSDPDTIGLREDAFEYIKSSKTDALLYFVKRKYEQLKAEQGFEESGKKKKFRFLPEFAKKFSDYVVQTILDISDDYTKENYIDIICDDFDISKKSITDGIKKQEDSFFYKQKQVDLKDVTRFYEFPADVKDPNEFADDIIQYGIFQTNNQIYALTGKNEEYFKSVSNFSIEIVQHMQDEKFPMKLIRICNIFGREIIFDTLSQNINSTQGFFNLVTGFGNFNYQGTAAIHQKLLTYLFNKMGHGRKIEILGWQPEGFWVWNNEIVLPKKRVEKINSEGLFKHRDECYYIPSANKIYENNTGRYLSQKKFQVFQSEIPLEKYLFQMVKVHRRHAYSAILFAFSSLFQDIVVNHLGFFPLLFLYGRGSSGKDNLGEAIQSFVGKPQSAINLESGLSTGKASIREFAQFSNGISQLSEYRRGDKQTDGTLKSLWDRRGYKMGTIESKVSTDEVPILSSVVITGNEFPESQPLLMRVIFEEMNKNEFTQDEIREFDRLKAIIKQGISSVSNDILEFRENVENDFIEEYKRTKSQLNTSEDFKGTAGRIVDNLSVLTTFYKLFNSYGIHFPFSFPELLDHWKEVVTNINNKLSSASPISKFWDCFLFCMRNRVGQENITIDYNYKEEGGKLLFNFTTIFGIVQRQWYSQYHEAAPNKTEMRRLLKDEKSYVGEKKSERINTQVNSSTSAIIIDVNLLSIREEILNEVEFQRMKANSYSTTTYNNVDEEAPY</sequence>
<evidence type="ECO:0000313" key="14">
    <source>
        <dbReference type="Proteomes" id="UP000038200"/>
    </source>
</evidence>
<dbReference type="InterPro" id="IPR006171">
    <property type="entry name" value="TOPRIM_dom"/>
</dbReference>
<dbReference type="Pfam" id="PF08275">
    <property type="entry name" value="DNAG_N"/>
    <property type="match status" value="1"/>
</dbReference>
<dbReference type="RefSeq" id="WP_156127681.1">
    <property type="nucleotide sequence ID" value="NZ_CDOL01000283.1"/>
</dbReference>
<dbReference type="Gene3D" id="3.90.980.10">
    <property type="entry name" value="DNA primase, catalytic core, N-terminal domain"/>
    <property type="match status" value="1"/>
</dbReference>
<evidence type="ECO:0000313" key="13">
    <source>
        <dbReference type="EMBL" id="CEN54439.1"/>
    </source>
</evidence>
<evidence type="ECO:0000256" key="10">
    <source>
        <dbReference type="ARBA" id="ARBA00023125"/>
    </source>
</evidence>
<keyword evidence="2" id="KW-0639">Primosome</keyword>
<evidence type="ECO:0000256" key="11">
    <source>
        <dbReference type="ARBA" id="ARBA00023163"/>
    </source>
</evidence>
<keyword evidence="1" id="KW-0240">DNA-directed RNA polymerase</keyword>
<dbReference type="PANTHER" id="PTHR30313">
    <property type="entry name" value="DNA PRIMASE"/>
    <property type="match status" value="1"/>
</dbReference>
<evidence type="ECO:0000256" key="5">
    <source>
        <dbReference type="ARBA" id="ARBA00022705"/>
    </source>
</evidence>
<dbReference type="GO" id="GO:0000428">
    <property type="term" value="C:DNA-directed RNA polymerase complex"/>
    <property type="evidence" value="ECO:0007669"/>
    <property type="project" value="UniProtKB-KW"/>
</dbReference>
<gene>
    <name evidence="13" type="ORF">CCAND93_90023</name>
</gene>
<dbReference type="GO" id="GO:0005737">
    <property type="term" value="C:cytoplasm"/>
    <property type="evidence" value="ECO:0007669"/>
    <property type="project" value="TreeGrafter"/>
</dbReference>
<keyword evidence="10" id="KW-0238">DNA-binding</keyword>
<keyword evidence="5" id="KW-0235">DNA replication</keyword>
<evidence type="ECO:0000256" key="2">
    <source>
        <dbReference type="ARBA" id="ARBA00022515"/>
    </source>
</evidence>
<dbReference type="InterPro" id="IPR036977">
    <property type="entry name" value="DNA_primase_Znf_CHC2"/>
</dbReference>
<dbReference type="PANTHER" id="PTHR30313:SF2">
    <property type="entry name" value="DNA PRIMASE"/>
    <property type="match status" value="1"/>
</dbReference>
<evidence type="ECO:0000256" key="8">
    <source>
        <dbReference type="ARBA" id="ARBA00022833"/>
    </source>
</evidence>
<dbReference type="InterPro" id="IPR006295">
    <property type="entry name" value="DNA_primase_DnaG"/>
</dbReference>
<evidence type="ECO:0000256" key="4">
    <source>
        <dbReference type="ARBA" id="ARBA00022695"/>
    </source>
</evidence>
<dbReference type="Proteomes" id="UP000038200">
    <property type="component" value="Unassembled WGS sequence"/>
</dbReference>
<keyword evidence="4" id="KW-0548">Nucleotidyltransferase</keyword>
<feature type="domain" description="Toprim" evidence="12">
    <location>
        <begin position="275"/>
        <end position="356"/>
    </location>
</feature>
<evidence type="ECO:0000256" key="6">
    <source>
        <dbReference type="ARBA" id="ARBA00022723"/>
    </source>
</evidence>
<dbReference type="SMART" id="SM00400">
    <property type="entry name" value="ZnF_CHCC"/>
    <property type="match status" value="1"/>
</dbReference>
<accession>A0A0B7IUW3</accession>
<keyword evidence="7" id="KW-0863">Zinc-finger</keyword>
<dbReference type="Pfam" id="PF01807">
    <property type="entry name" value="Zn_ribbon_DnaG"/>
    <property type="match status" value="1"/>
</dbReference>
<dbReference type="GO" id="GO:0008270">
    <property type="term" value="F:zinc ion binding"/>
    <property type="evidence" value="ECO:0007669"/>
    <property type="project" value="UniProtKB-KW"/>
</dbReference>
<protein>
    <recommendedName>
        <fullName evidence="12">Toprim domain-containing protein</fullName>
    </recommendedName>
</protein>
<keyword evidence="9" id="KW-0460">Magnesium</keyword>
<dbReference type="SMART" id="SM00493">
    <property type="entry name" value="TOPRIM"/>
    <property type="match status" value="1"/>
</dbReference>
<dbReference type="AlphaFoldDB" id="A0A0B7IUW3"/>
<dbReference type="PROSITE" id="PS50880">
    <property type="entry name" value="TOPRIM"/>
    <property type="match status" value="1"/>
</dbReference>
<dbReference type="OrthoDB" id="9803773at2"/>
<dbReference type="GO" id="GO:0006269">
    <property type="term" value="P:DNA replication, synthesis of primer"/>
    <property type="evidence" value="ECO:0007669"/>
    <property type="project" value="UniProtKB-KW"/>
</dbReference>
<dbReference type="NCBIfam" id="TIGR01391">
    <property type="entry name" value="dnaG"/>
    <property type="match status" value="1"/>
</dbReference>
<dbReference type="CDD" id="cd03364">
    <property type="entry name" value="TOPRIM_DnaG_primases"/>
    <property type="match status" value="1"/>
</dbReference>
<dbReference type="GO" id="GO:0003899">
    <property type="term" value="F:DNA-directed RNA polymerase activity"/>
    <property type="evidence" value="ECO:0007669"/>
    <property type="project" value="InterPro"/>
</dbReference>
<name>A0A0B7IUW3_9FLAO</name>
<reference evidence="13 14" key="1">
    <citation type="submission" date="2015-01" db="EMBL/GenBank/DDBJ databases">
        <authorList>
            <person name="Xiang T."/>
            <person name="Song Y."/>
            <person name="Huang L."/>
            <person name="Wang B."/>
            <person name="Wu P."/>
        </authorList>
    </citation>
    <scope>NUCLEOTIDE SEQUENCE [LARGE SCALE GENOMIC DNA]</scope>
    <source>
        <strain evidence="13 14">CcD93</strain>
    </source>
</reference>
<keyword evidence="11" id="KW-0804">Transcription</keyword>
<dbReference type="SUPFAM" id="SSF57783">
    <property type="entry name" value="Zinc beta-ribbon"/>
    <property type="match status" value="1"/>
</dbReference>
<evidence type="ECO:0000259" key="12">
    <source>
        <dbReference type="PROSITE" id="PS50880"/>
    </source>
</evidence>
<dbReference type="Gene3D" id="3.40.1360.10">
    <property type="match status" value="1"/>
</dbReference>
<dbReference type="Pfam" id="PF13662">
    <property type="entry name" value="Toprim_4"/>
    <property type="match status" value="1"/>
</dbReference>
<dbReference type="GO" id="GO:0003677">
    <property type="term" value="F:DNA binding"/>
    <property type="evidence" value="ECO:0007669"/>
    <property type="project" value="UniProtKB-KW"/>
</dbReference>
<dbReference type="InterPro" id="IPR013264">
    <property type="entry name" value="DNAG_N"/>
</dbReference>
<keyword evidence="8" id="KW-0862">Zinc</keyword>
<evidence type="ECO:0000256" key="3">
    <source>
        <dbReference type="ARBA" id="ARBA00022679"/>
    </source>
</evidence>
<organism evidence="13 14">
    <name type="scientific">Capnocytophaga canis</name>
    <dbReference type="NCBI Taxonomy" id="1848903"/>
    <lineage>
        <taxon>Bacteria</taxon>
        <taxon>Pseudomonadati</taxon>
        <taxon>Bacteroidota</taxon>
        <taxon>Flavobacteriia</taxon>
        <taxon>Flavobacteriales</taxon>
        <taxon>Flavobacteriaceae</taxon>
        <taxon>Capnocytophaga</taxon>
    </lineage>
</organism>
<keyword evidence="3" id="KW-0808">Transferase</keyword>
<dbReference type="InterPro" id="IPR002694">
    <property type="entry name" value="Znf_CHC2"/>
</dbReference>